<protein>
    <submittedName>
        <fullName evidence="1">6-bladed beta-propeller protein</fullName>
    </submittedName>
</protein>
<organism evidence="1 2">
    <name type="scientific">Neolewinella agarilytica</name>
    <dbReference type="NCBI Taxonomy" id="478744"/>
    <lineage>
        <taxon>Bacteria</taxon>
        <taxon>Pseudomonadati</taxon>
        <taxon>Bacteroidota</taxon>
        <taxon>Saprospiria</taxon>
        <taxon>Saprospirales</taxon>
        <taxon>Lewinellaceae</taxon>
        <taxon>Neolewinella</taxon>
    </lineage>
</organism>
<dbReference type="AlphaFoldDB" id="A0A1H9P3S6"/>
<name>A0A1H9P3S6_9BACT</name>
<dbReference type="SUPFAM" id="SSF63829">
    <property type="entry name" value="Calcium-dependent phosphotriesterase"/>
    <property type="match status" value="1"/>
</dbReference>
<sequence>MNLKPLNFRNPSFVRRTIFLLLFASLLFTCEEEESVKGEFVIDVLNLESISPENVFLNPIAVPLELTSESAIKVVTKIIATDENYFVLDERSYTVFIFDSTGKYVSKIVNTGDGPNSIDIIYDIRFNLFTPENEIELMSPKGKVVSYDLDSKEYKTIIGSNSDLNSIYGFINVTNDISLFYTQKGSHKLTYYSREKGEVIDGKLKNNTAKMVPLGSPCPFLAEENDPAFFLDQYTSEVYEIDGMELIKLGQYDFVGQNLSIPDLPLFVTDPSSLADYTFENNLVYPIVSYRRTKKSVGMTVVQSGKSGKTLVFDKASGWRIVDRIDKFRFNPFISTMKDKTVGVLIDPTSLYQIFPNIDDSLIDDFDVEREMNPILITYSFLKE</sequence>
<dbReference type="Pfam" id="PF17170">
    <property type="entry name" value="DUF5128"/>
    <property type="match status" value="1"/>
</dbReference>
<dbReference type="InParanoid" id="A0A1H9P3S6"/>
<keyword evidence="2" id="KW-1185">Reference proteome</keyword>
<dbReference type="EMBL" id="FOFB01000042">
    <property type="protein sequence ID" value="SER42565.1"/>
    <property type="molecule type" value="Genomic_DNA"/>
</dbReference>
<proteinExistence type="predicted"/>
<evidence type="ECO:0000313" key="2">
    <source>
        <dbReference type="Proteomes" id="UP000199021"/>
    </source>
</evidence>
<dbReference type="Proteomes" id="UP000199021">
    <property type="component" value="Unassembled WGS sequence"/>
</dbReference>
<dbReference type="RefSeq" id="WP_090173395.1">
    <property type="nucleotide sequence ID" value="NZ_FOFB01000042.1"/>
</dbReference>
<evidence type="ECO:0000313" key="1">
    <source>
        <dbReference type="EMBL" id="SER42565.1"/>
    </source>
</evidence>
<accession>A0A1H9P3S6</accession>
<reference evidence="2" key="1">
    <citation type="submission" date="2016-10" db="EMBL/GenBank/DDBJ databases">
        <authorList>
            <person name="Varghese N."/>
            <person name="Submissions S."/>
        </authorList>
    </citation>
    <scope>NUCLEOTIDE SEQUENCE [LARGE SCALE GENOMIC DNA]</scope>
    <source>
        <strain evidence="2">DSM 24740</strain>
    </source>
</reference>
<gene>
    <name evidence="1" type="ORF">SAMN05444359_1429</name>
</gene>
<dbReference type="OrthoDB" id="828283at2"/>